<proteinExistence type="predicted"/>
<keyword evidence="3" id="KW-1185">Reference proteome</keyword>
<evidence type="ECO:0000313" key="3">
    <source>
        <dbReference type="Proteomes" id="UP000762676"/>
    </source>
</evidence>
<name>A0AAV4F8Y7_9GAST</name>
<keyword evidence="1" id="KW-0472">Membrane</keyword>
<dbReference type="Proteomes" id="UP000762676">
    <property type="component" value="Unassembled WGS sequence"/>
</dbReference>
<reference evidence="2 3" key="1">
    <citation type="journal article" date="2021" name="Elife">
        <title>Chloroplast acquisition without the gene transfer in kleptoplastic sea slugs, Plakobranchus ocellatus.</title>
        <authorList>
            <person name="Maeda T."/>
            <person name="Takahashi S."/>
            <person name="Yoshida T."/>
            <person name="Shimamura S."/>
            <person name="Takaki Y."/>
            <person name="Nagai Y."/>
            <person name="Toyoda A."/>
            <person name="Suzuki Y."/>
            <person name="Arimoto A."/>
            <person name="Ishii H."/>
            <person name="Satoh N."/>
            <person name="Nishiyama T."/>
            <person name="Hasebe M."/>
            <person name="Maruyama T."/>
            <person name="Minagawa J."/>
            <person name="Obokata J."/>
            <person name="Shigenobu S."/>
        </authorList>
    </citation>
    <scope>NUCLEOTIDE SEQUENCE [LARGE SCALE GENOMIC DNA]</scope>
</reference>
<comment type="caution">
    <text evidence="2">The sequence shown here is derived from an EMBL/GenBank/DDBJ whole genome shotgun (WGS) entry which is preliminary data.</text>
</comment>
<sequence length="99" mass="10867">MLNGGQPGQELAAVVITRISSGGTSEGGWGRETINNTVWASEWLGEVWQGRPSRWQPLINHGVSFIVCPLVVTAALICSDQREHRFRNKREPTPLAVMG</sequence>
<evidence type="ECO:0000313" key="2">
    <source>
        <dbReference type="EMBL" id="GFR69435.1"/>
    </source>
</evidence>
<keyword evidence="1" id="KW-0812">Transmembrane</keyword>
<evidence type="ECO:0000256" key="1">
    <source>
        <dbReference type="SAM" id="Phobius"/>
    </source>
</evidence>
<dbReference type="AlphaFoldDB" id="A0AAV4F8Y7"/>
<keyword evidence="1" id="KW-1133">Transmembrane helix</keyword>
<organism evidence="2 3">
    <name type="scientific">Elysia marginata</name>
    <dbReference type="NCBI Taxonomy" id="1093978"/>
    <lineage>
        <taxon>Eukaryota</taxon>
        <taxon>Metazoa</taxon>
        <taxon>Spiralia</taxon>
        <taxon>Lophotrochozoa</taxon>
        <taxon>Mollusca</taxon>
        <taxon>Gastropoda</taxon>
        <taxon>Heterobranchia</taxon>
        <taxon>Euthyneura</taxon>
        <taxon>Panpulmonata</taxon>
        <taxon>Sacoglossa</taxon>
        <taxon>Placobranchoidea</taxon>
        <taxon>Plakobranchidae</taxon>
        <taxon>Elysia</taxon>
    </lineage>
</organism>
<protein>
    <submittedName>
        <fullName evidence="2">Uncharacterized protein</fullName>
    </submittedName>
</protein>
<accession>A0AAV4F8Y7</accession>
<dbReference type="EMBL" id="BMAT01011267">
    <property type="protein sequence ID" value="GFR69435.1"/>
    <property type="molecule type" value="Genomic_DNA"/>
</dbReference>
<feature type="transmembrane region" description="Helical" evidence="1">
    <location>
        <begin position="58"/>
        <end position="79"/>
    </location>
</feature>
<gene>
    <name evidence="2" type="ORF">ElyMa_005631300</name>
</gene>